<accession>A0A8H7Y1L3</accession>
<evidence type="ECO:0000313" key="1">
    <source>
        <dbReference type="EMBL" id="KAG5170772.1"/>
    </source>
</evidence>
<gene>
    <name evidence="1" type="ORF">JR316_005163</name>
</gene>
<name>A0A8H7Y1L3_PSICU</name>
<protein>
    <submittedName>
        <fullName evidence="1">Uncharacterized protein</fullName>
    </submittedName>
</protein>
<reference evidence="1" key="1">
    <citation type="submission" date="2021-02" db="EMBL/GenBank/DDBJ databases">
        <title>Psilocybe cubensis genome.</title>
        <authorList>
            <person name="Mckernan K.J."/>
            <person name="Crawford S."/>
            <person name="Trippe A."/>
            <person name="Kane L.T."/>
            <person name="Mclaughlin S."/>
        </authorList>
    </citation>
    <scope>NUCLEOTIDE SEQUENCE [LARGE SCALE GENOMIC DNA]</scope>
    <source>
        <strain evidence="1">MGC-MH-2018</strain>
    </source>
</reference>
<dbReference type="EMBL" id="JAFIQS010000004">
    <property type="protein sequence ID" value="KAG5170772.1"/>
    <property type="molecule type" value="Genomic_DNA"/>
</dbReference>
<proteinExistence type="predicted"/>
<sequence>MDRDHIRIPIEIAFMVIDELFSTNELKTLFALSETCHALHTPSRRRVFSKIALGIHEEFLESGILSLTISSMDKLFSSAPAVATYIQKLIINITTSSGLDGDLLFPLLQKLCALTSLRLTSEMAWSVQLSENWNDMSPEMERCVHHLLQTPTLFELEIYRLQRIPILLLFAGIPQVRHLRLHASTIANRIPENPCPNRITSPLTLLDVRRKSINSLHRIISHHPDVDLSGLKELYISLEEKQDMVFLSKFLKTIRSLDLLSINTTCLTSEHTVADLMSAPSLAHIRVLHLEYPEGRWNRPEHLLKQTVDTLLALQHKHALQRLHIHIRCPTLTHKVNLAEGLESLDALLAGDAFCGLRRVVMCVEPAFYLGAGSGSGVGADSEGFVTTLTRDDLLVHLSRLNKHPDRHFTLGFNFKHVSPGG</sequence>
<dbReference type="AlphaFoldDB" id="A0A8H7Y1L3"/>
<organism evidence="1">
    <name type="scientific">Psilocybe cubensis</name>
    <name type="common">Psychedelic mushroom</name>
    <name type="synonym">Stropharia cubensis</name>
    <dbReference type="NCBI Taxonomy" id="181762"/>
    <lineage>
        <taxon>Eukaryota</taxon>
        <taxon>Fungi</taxon>
        <taxon>Dikarya</taxon>
        <taxon>Basidiomycota</taxon>
        <taxon>Agaricomycotina</taxon>
        <taxon>Agaricomycetes</taxon>
        <taxon>Agaricomycetidae</taxon>
        <taxon>Agaricales</taxon>
        <taxon>Agaricineae</taxon>
        <taxon>Strophariaceae</taxon>
        <taxon>Psilocybe</taxon>
    </lineage>
</organism>
<dbReference type="OrthoDB" id="2745898at2759"/>
<comment type="caution">
    <text evidence="1">The sequence shown here is derived from an EMBL/GenBank/DDBJ whole genome shotgun (WGS) entry which is preliminary data.</text>
</comment>